<name>A0A9W7C1X2_9STRA</name>
<keyword evidence="2" id="KW-1185">Reference proteome</keyword>
<organism evidence="1 2">
    <name type="scientific">Triparma laevis f. longispina</name>
    <dbReference type="NCBI Taxonomy" id="1714387"/>
    <lineage>
        <taxon>Eukaryota</taxon>
        <taxon>Sar</taxon>
        <taxon>Stramenopiles</taxon>
        <taxon>Ochrophyta</taxon>
        <taxon>Bolidophyceae</taxon>
        <taxon>Parmales</taxon>
        <taxon>Triparmaceae</taxon>
        <taxon>Triparma</taxon>
    </lineage>
</organism>
<evidence type="ECO:0000313" key="2">
    <source>
        <dbReference type="Proteomes" id="UP001165122"/>
    </source>
</evidence>
<gene>
    <name evidence="1" type="ORF">TrLO_g9505</name>
</gene>
<dbReference type="AlphaFoldDB" id="A0A9W7C1X2"/>
<accession>A0A9W7C1X2</accession>
<sequence length="131" mass="14326">MTIPDSLQTLGRWVFSEGFELVPSNIGHFDNTTLISYLRSQQNPYQLTPKANTPLLMAVTNGGGVEVLAEMYPALMGETIQANKQKQDIVNVDALTYAMDLSENLEQWSRLAAAAGGALRSPPTAFPQLEK</sequence>
<evidence type="ECO:0000313" key="1">
    <source>
        <dbReference type="EMBL" id="GMI01205.1"/>
    </source>
</evidence>
<protein>
    <submittedName>
        <fullName evidence="1">Uncharacterized protein</fullName>
    </submittedName>
</protein>
<comment type="caution">
    <text evidence="1">The sequence shown here is derived from an EMBL/GenBank/DDBJ whole genome shotgun (WGS) entry which is preliminary data.</text>
</comment>
<dbReference type="Proteomes" id="UP001165122">
    <property type="component" value="Unassembled WGS sequence"/>
</dbReference>
<reference evidence="2" key="1">
    <citation type="journal article" date="2023" name="Commun. Biol.">
        <title>Genome analysis of Parmales, the sister group of diatoms, reveals the evolutionary specialization of diatoms from phago-mixotrophs to photoautotrophs.</title>
        <authorList>
            <person name="Ban H."/>
            <person name="Sato S."/>
            <person name="Yoshikawa S."/>
            <person name="Yamada K."/>
            <person name="Nakamura Y."/>
            <person name="Ichinomiya M."/>
            <person name="Sato N."/>
            <person name="Blanc-Mathieu R."/>
            <person name="Endo H."/>
            <person name="Kuwata A."/>
            <person name="Ogata H."/>
        </authorList>
    </citation>
    <scope>NUCLEOTIDE SEQUENCE [LARGE SCALE GENOMIC DNA]</scope>
    <source>
        <strain evidence="2">NIES 3700</strain>
    </source>
</reference>
<proteinExistence type="predicted"/>
<dbReference type="EMBL" id="BRXW01000032">
    <property type="protein sequence ID" value="GMI01205.1"/>
    <property type="molecule type" value="Genomic_DNA"/>
</dbReference>